<feature type="chain" id="PRO_5040945993" description="Secreted protein" evidence="2">
    <location>
        <begin position="25"/>
        <end position="164"/>
    </location>
</feature>
<comment type="caution">
    <text evidence="3">The sequence shown here is derived from an EMBL/GenBank/DDBJ whole genome shotgun (WGS) entry which is preliminary data.</text>
</comment>
<evidence type="ECO:0008006" key="5">
    <source>
        <dbReference type="Google" id="ProtNLM"/>
    </source>
</evidence>
<keyword evidence="1" id="KW-0472">Membrane</keyword>
<feature type="transmembrane region" description="Helical" evidence="1">
    <location>
        <begin position="131"/>
        <end position="154"/>
    </location>
</feature>
<evidence type="ECO:0000313" key="4">
    <source>
        <dbReference type="Proteomes" id="UP001146468"/>
    </source>
</evidence>
<proteinExistence type="predicted"/>
<sequence length="164" mass="17702">MKSRFVAVALAACVLGGVAAPAHAEAGRPVDQRSSVKPLLEMSSAENSSQYWSFATDEELKTKWDEAVRMGFFSPTIEKIYDLEIGDVTWQEREAANEGKFEAKPTANEVLGSSLKWDAARGQQLGTALNWWIALGVIGTVLTAGVAAFLSGAFERVPALQNLL</sequence>
<dbReference type="AlphaFoldDB" id="A0A9X3RJK6"/>
<keyword evidence="4" id="KW-1185">Reference proteome</keyword>
<keyword evidence="2" id="KW-0732">Signal</keyword>
<evidence type="ECO:0000313" key="3">
    <source>
        <dbReference type="EMBL" id="MCZ9294095.1"/>
    </source>
</evidence>
<accession>A0A9X3RJK6</accession>
<dbReference type="RefSeq" id="WP_269965520.1">
    <property type="nucleotide sequence ID" value="NZ_JAKMUS010000008.1"/>
</dbReference>
<feature type="signal peptide" evidence="2">
    <location>
        <begin position="1"/>
        <end position="24"/>
    </location>
</feature>
<dbReference type="Proteomes" id="UP001146468">
    <property type="component" value="Unassembled WGS sequence"/>
</dbReference>
<organism evidence="3 4">
    <name type="scientific">Corynebacterium meitnerae</name>
    <dbReference type="NCBI Taxonomy" id="2913498"/>
    <lineage>
        <taxon>Bacteria</taxon>
        <taxon>Bacillati</taxon>
        <taxon>Actinomycetota</taxon>
        <taxon>Actinomycetes</taxon>
        <taxon>Mycobacteriales</taxon>
        <taxon>Corynebacteriaceae</taxon>
        <taxon>Corynebacterium</taxon>
    </lineage>
</organism>
<dbReference type="EMBL" id="JAKMUS010000008">
    <property type="protein sequence ID" value="MCZ9294095.1"/>
    <property type="molecule type" value="Genomic_DNA"/>
</dbReference>
<protein>
    <recommendedName>
        <fullName evidence="5">Secreted protein</fullName>
    </recommendedName>
</protein>
<name>A0A9X3RJK6_9CORY</name>
<keyword evidence="1" id="KW-0812">Transmembrane</keyword>
<evidence type="ECO:0000256" key="1">
    <source>
        <dbReference type="SAM" id="Phobius"/>
    </source>
</evidence>
<gene>
    <name evidence="3" type="ORF">L8U60_06305</name>
</gene>
<keyword evidence="1" id="KW-1133">Transmembrane helix</keyword>
<reference evidence="3" key="1">
    <citation type="submission" date="2022-02" db="EMBL/GenBank/DDBJ databases">
        <title>Corynebacterium sp. from urogenital microbiome.</title>
        <authorList>
            <person name="Cappelli E.A."/>
            <person name="Ribeiro T.G."/>
            <person name="Peixe L."/>
        </authorList>
    </citation>
    <scope>NUCLEOTIDE SEQUENCE</scope>
    <source>
        <strain evidence="3">C8Ua_172</strain>
    </source>
</reference>
<evidence type="ECO:0000256" key="2">
    <source>
        <dbReference type="SAM" id="SignalP"/>
    </source>
</evidence>